<keyword evidence="1" id="KW-1133">Transmembrane helix</keyword>
<keyword evidence="1" id="KW-0472">Membrane</keyword>
<evidence type="ECO:0000256" key="1">
    <source>
        <dbReference type="SAM" id="Phobius"/>
    </source>
</evidence>
<sequence>MIHASNLQGIIVFAFVMATLGLQVLLESGRQLARSRPTESSVRAYRRAPLDSTELKRSCEAVQSLSSLKELMEQEGAIKRERAMVYAFIHQVISELGVASVSDETPLMMIFVPTIYALPWLFWVLE</sequence>
<accession>D7L3J8</accession>
<dbReference type="Proteomes" id="UP000008694">
    <property type="component" value="Unassembled WGS sequence"/>
</dbReference>
<keyword evidence="3" id="KW-1185">Reference proteome</keyword>
<dbReference type="HOGENOM" id="CLU_1984605_0_0_1"/>
<feature type="transmembrane region" description="Helical" evidence="1">
    <location>
        <begin position="107"/>
        <end position="125"/>
    </location>
</feature>
<protein>
    <submittedName>
        <fullName evidence="2">Predicted protein</fullName>
    </submittedName>
</protein>
<evidence type="ECO:0000313" key="3">
    <source>
        <dbReference type="Proteomes" id="UP000008694"/>
    </source>
</evidence>
<organism evidence="3">
    <name type="scientific">Arabidopsis lyrata subsp. lyrata</name>
    <name type="common">Lyre-leaved rock-cress</name>
    <dbReference type="NCBI Taxonomy" id="81972"/>
    <lineage>
        <taxon>Eukaryota</taxon>
        <taxon>Viridiplantae</taxon>
        <taxon>Streptophyta</taxon>
        <taxon>Embryophyta</taxon>
        <taxon>Tracheophyta</taxon>
        <taxon>Spermatophyta</taxon>
        <taxon>Magnoliopsida</taxon>
        <taxon>eudicotyledons</taxon>
        <taxon>Gunneridae</taxon>
        <taxon>Pentapetalae</taxon>
        <taxon>rosids</taxon>
        <taxon>malvids</taxon>
        <taxon>Brassicales</taxon>
        <taxon>Brassicaceae</taxon>
        <taxon>Camelineae</taxon>
        <taxon>Arabidopsis</taxon>
    </lineage>
</organism>
<dbReference type="Gramene" id="scaffold_303706.1">
    <property type="protein sequence ID" value="scaffold_303706.1"/>
    <property type="gene ID" value="scaffold_303706.1"/>
</dbReference>
<name>D7L3J8_ARALL</name>
<evidence type="ECO:0000313" key="2">
    <source>
        <dbReference type="EMBL" id="EFH62211.1"/>
    </source>
</evidence>
<gene>
    <name evidence="2" type="ORF">ARALYDRAFT_899736</name>
</gene>
<dbReference type="EMBL" id="GL348715">
    <property type="protein sequence ID" value="EFH62211.1"/>
    <property type="molecule type" value="Genomic_DNA"/>
</dbReference>
<dbReference type="AlphaFoldDB" id="D7L3J8"/>
<feature type="transmembrane region" description="Helical" evidence="1">
    <location>
        <begin position="6"/>
        <end position="26"/>
    </location>
</feature>
<reference evidence="3" key="1">
    <citation type="journal article" date="2011" name="Nat. Genet.">
        <title>The Arabidopsis lyrata genome sequence and the basis of rapid genome size change.</title>
        <authorList>
            <person name="Hu T.T."/>
            <person name="Pattyn P."/>
            <person name="Bakker E.G."/>
            <person name="Cao J."/>
            <person name="Cheng J.-F."/>
            <person name="Clark R.M."/>
            <person name="Fahlgren N."/>
            <person name="Fawcett J.A."/>
            <person name="Grimwood J."/>
            <person name="Gundlach H."/>
            <person name="Haberer G."/>
            <person name="Hollister J.D."/>
            <person name="Ossowski S."/>
            <person name="Ottilar R.P."/>
            <person name="Salamov A.A."/>
            <person name="Schneeberger K."/>
            <person name="Spannagl M."/>
            <person name="Wang X."/>
            <person name="Yang L."/>
            <person name="Nasrallah M.E."/>
            <person name="Bergelson J."/>
            <person name="Carrington J.C."/>
            <person name="Gaut B.S."/>
            <person name="Schmutz J."/>
            <person name="Mayer K.F.X."/>
            <person name="Van de Peer Y."/>
            <person name="Grigoriev I.V."/>
            <person name="Nordborg M."/>
            <person name="Weigel D."/>
            <person name="Guo Y.-L."/>
        </authorList>
    </citation>
    <scope>NUCLEOTIDE SEQUENCE [LARGE SCALE GENOMIC DNA]</scope>
    <source>
        <strain evidence="3">cv. MN47</strain>
    </source>
</reference>
<proteinExistence type="predicted"/>
<keyword evidence="1" id="KW-0812">Transmembrane</keyword>